<dbReference type="EMBL" id="CM010717">
    <property type="protein sequence ID" value="RZC55871.1"/>
    <property type="molecule type" value="Genomic_DNA"/>
</dbReference>
<dbReference type="Proteomes" id="UP000316621">
    <property type="component" value="Chromosome 3"/>
</dbReference>
<proteinExistence type="predicted"/>
<dbReference type="Gramene" id="RZC55871">
    <property type="protein sequence ID" value="RZC55871"/>
    <property type="gene ID" value="C5167_014709"/>
</dbReference>
<dbReference type="AlphaFoldDB" id="A0A4Y7J7H3"/>
<accession>A0A4Y7J7H3</accession>
<protein>
    <submittedName>
        <fullName evidence="1">Uncharacterized protein</fullName>
    </submittedName>
</protein>
<keyword evidence="2" id="KW-1185">Reference proteome</keyword>
<gene>
    <name evidence="1" type="ORF">C5167_014709</name>
</gene>
<name>A0A4Y7J7H3_PAPSO</name>
<evidence type="ECO:0000313" key="1">
    <source>
        <dbReference type="EMBL" id="RZC55871.1"/>
    </source>
</evidence>
<reference evidence="1 2" key="1">
    <citation type="journal article" date="2018" name="Science">
        <title>The opium poppy genome and morphinan production.</title>
        <authorList>
            <person name="Guo L."/>
            <person name="Winzer T."/>
            <person name="Yang X."/>
            <person name="Li Y."/>
            <person name="Ning Z."/>
            <person name="He Z."/>
            <person name="Teodor R."/>
            <person name="Lu Y."/>
            <person name="Bowser T.A."/>
            <person name="Graham I.A."/>
            <person name="Ye K."/>
        </authorList>
    </citation>
    <scope>NUCLEOTIDE SEQUENCE [LARGE SCALE GENOMIC DNA]</scope>
    <source>
        <strain evidence="2">cv. HN1</strain>
        <tissue evidence="1">Leaves</tissue>
    </source>
</reference>
<sequence>MEMGSFLQIVLLMKVPSKNGKVFKMVTIWMLIGKGFRNGSVCQVRKEAGLSLKRWIRLLEDVVQRLTC</sequence>
<organism evidence="1 2">
    <name type="scientific">Papaver somniferum</name>
    <name type="common">Opium poppy</name>
    <dbReference type="NCBI Taxonomy" id="3469"/>
    <lineage>
        <taxon>Eukaryota</taxon>
        <taxon>Viridiplantae</taxon>
        <taxon>Streptophyta</taxon>
        <taxon>Embryophyta</taxon>
        <taxon>Tracheophyta</taxon>
        <taxon>Spermatophyta</taxon>
        <taxon>Magnoliopsida</taxon>
        <taxon>Ranunculales</taxon>
        <taxon>Papaveraceae</taxon>
        <taxon>Papaveroideae</taxon>
        <taxon>Papaver</taxon>
    </lineage>
</organism>
<evidence type="ECO:0000313" key="2">
    <source>
        <dbReference type="Proteomes" id="UP000316621"/>
    </source>
</evidence>